<evidence type="ECO:0000256" key="2">
    <source>
        <dbReference type="ARBA" id="ARBA00010231"/>
    </source>
</evidence>
<dbReference type="SUPFAM" id="SSF53738">
    <property type="entry name" value="Phosphoglucomutase, first 3 domains"/>
    <property type="match status" value="3"/>
</dbReference>
<dbReference type="Gene3D" id="3.40.120.10">
    <property type="entry name" value="Alpha-D-Glucose-1,6-Bisphosphate, subunit A, domain 3"/>
    <property type="match status" value="3"/>
</dbReference>
<dbReference type="PANTHER" id="PTHR45745">
    <property type="entry name" value="PHOSPHOMANNOMUTASE 45A"/>
    <property type="match status" value="1"/>
</dbReference>
<dbReference type="GO" id="GO:0004614">
    <property type="term" value="F:phosphoglucomutase activity"/>
    <property type="evidence" value="ECO:0007669"/>
    <property type="project" value="UniProtKB-EC"/>
</dbReference>
<evidence type="ECO:0000313" key="12">
    <source>
        <dbReference type="Proteomes" id="UP000826014"/>
    </source>
</evidence>
<evidence type="ECO:0000256" key="7">
    <source>
        <dbReference type="RuleBase" id="RU004326"/>
    </source>
</evidence>
<evidence type="ECO:0000259" key="8">
    <source>
        <dbReference type="Pfam" id="PF02878"/>
    </source>
</evidence>
<dbReference type="Pfam" id="PF02878">
    <property type="entry name" value="PGM_PMM_I"/>
    <property type="match status" value="1"/>
</dbReference>
<dbReference type="Proteomes" id="UP000826014">
    <property type="component" value="Chromosome"/>
</dbReference>
<evidence type="ECO:0000256" key="4">
    <source>
        <dbReference type="ARBA" id="ARBA00022723"/>
    </source>
</evidence>
<comment type="similarity">
    <text evidence="2 7">Belongs to the phosphohexose mutase family.</text>
</comment>
<dbReference type="Pfam" id="PF02880">
    <property type="entry name" value="PGM_PMM_III"/>
    <property type="match status" value="1"/>
</dbReference>
<evidence type="ECO:0000256" key="1">
    <source>
        <dbReference type="ARBA" id="ARBA00001946"/>
    </source>
</evidence>
<keyword evidence="5 7" id="KW-0460">Magnesium</keyword>
<accession>A0ABX8V2Q2</accession>
<dbReference type="InterPro" id="IPR005844">
    <property type="entry name" value="A-D-PHexomutase_a/b/a-I"/>
</dbReference>
<dbReference type="PRINTS" id="PR00509">
    <property type="entry name" value="PGMPMM"/>
</dbReference>
<feature type="domain" description="Alpha-D-phosphohexomutase alpha/beta/alpha" evidence="10">
    <location>
        <begin position="327"/>
        <end position="455"/>
    </location>
</feature>
<name>A0ABX8V2Q2_9BACT</name>
<dbReference type="EMBL" id="CP075587">
    <property type="protein sequence ID" value="QYF49141.1"/>
    <property type="molecule type" value="Genomic_DNA"/>
</dbReference>
<sequence>MAIPADIQKRAEVWLNSPFDSDTQNQVRLLMQKPQELIDAFFCDLSFGTGGMRGLMGVGTNRLNIYTIQRATQGLANYVNQQKKTGKVVIGFDSRHHSKEFAEEAAKVLAANQIQVFLIHELRPTPYISFACRFVQADAAIMITASHNPAQYNGYKVYWSDGGQVVSPHDIGIMQEVEKISQLSQIHLSDFSNPIIQKINNSSNQLDQLDQFYLQAIAPLQVFPKQDHQMGKNLKITYTSLYGTGSTIVPQALTHWGFDQVYLVKEQCQPDGSFPTVAFPNPEYKETFTMGLKYMLDTKSDLLIATDPDADRIGIAILHQNKPILLDGNQVAAICADYLAQVLNSENKMPARAAIVTTIVSTQLLKSIAKRYKIAYREVLTGFKYIGELIHKWEQSQEGPHFLFGAEESYGYLIGTHARDKDAIVMSCLLAEIALYAKKQNQTLQDRLEKIYQTYGLFQEKQFSIDFAPGKKGMEKIEKIMQQLRQNPPKTIAAIDVLYIEDYQKRIRFTLELKQEEALELPLSNVLVFGLKDQSRLIIRPSGTEPKIKIYLSTHLDSYSSLEQGINQCQTHLHTLLTNFNQFIL</sequence>
<dbReference type="SUPFAM" id="SSF55957">
    <property type="entry name" value="Phosphoglucomutase, C-terminal domain"/>
    <property type="match status" value="1"/>
</dbReference>
<evidence type="ECO:0000259" key="9">
    <source>
        <dbReference type="Pfam" id="PF02879"/>
    </source>
</evidence>
<dbReference type="InterPro" id="IPR016055">
    <property type="entry name" value="A-D-PHexomutase_a/b/a-I/II/III"/>
</dbReference>
<evidence type="ECO:0000313" key="11">
    <source>
        <dbReference type="EMBL" id="QYF49141.1"/>
    </source>
</evidence>
<dbReference type="InterPro" id="IPR005845">
    <property type="entry name" value="A-D-PHexomutase_a/b/a-II"/>
</dbReference>
<gene>
    <name evidence="11" type="ORF">RHABOEDO_001417</name>
</gene>
<reference evidence="11 12" key="1">
    <citation type="journal article" date="2022" name="bioRxiv">
        <title>Ecology and evolution of chlamydial symbionts of arthropods.</title>
        <authorList>
            <person name="Halter T."/>
            <person name="Koestlbacher S."/>
            <person name="Collingro A."/>
            <person name="Sixt B.S."/>
            <person name="Toenshoff E.R."/>
            <person name="Hendrickx F."/>
            <person name="Kostanjsek R."/>
            <person name="Horn M."/>
        </authorList>
    </citation>
    <scope>NUCLEOTIDE SEQUENCE [LARGE SCALE GENOMIC DNA]</scope>
    <source>
        <strain evidence="11">W744xW776</strain>
    </source>
</reference>
<dbReference type="InterPro" id="IPR036900">
    <property type="entry name" value="A-D-PHexomutase_C_sf"/>
</dbReference>
<protein>
    <submittedName>
        <fullName evidence="11">Phosphoglucomutase</fullName>
        <ecNumber evidence="11">5.4.2.2</ecNumber>
    </submittedName>
</protein>
<keyword evidence="6 11" id="KW-0413">Isomerase</keyword>
<feature type="domain" description="Alpha-D-phosphohexomutase alpha/beta/alpha" evidence="8">
    <location>
        <begin position="46"/>
        <end position="182"/>
    </location>
</feature>
<proteinExistence type="inferred from homology"/>
<evidence type="ECO:0000256" key="3">
    <source>
        <dbReference type="ARBA" id="ARBA00022553"/>
    </source>
</evidence>
<dbReference type="InterPro" id="IPR016066">
    <property type="entry name" value="A-D-PHexomutase_CS"/>
</dbReference>
<dbReference type="InterPro" id="IPR005841">
    <property type="entry name" value="Alpha-D-phosphohexomutase_SF"/>
</dbReference>
<keyword evidence="12" id="KW-1185">Reference proteome</keyword>
<dbReference type="PROSITE" id="PS00710">
    <property type="entry name" value="PGM_PMM"/>
    <property type="match status" value="1"/>
</dbReference>
<keyword evidence="4 7" id="KW-0479">Metal-binding</keyword>
<dbReference type="Pfam" id="PF02879">
    <property type="entry name" value="PGM_PMM_II"/>
    <property type="match status" value="1"/>
</dbReference>
<evidence type="ECO:0000259" key="10">
    <source>
        <dbReference type="Pfam" id="PF02880"/>
    </source>
</evidence>
<keyword evidence="3" id="KW-0597">Phosphoprotein</keyword>
<dbReference type="PANTHER" id="PTHR45745:SF1">
    <property type="entry name" value="PHOSPHOGLUCOMUTASE 2B-RELATED"/>
    <property type="match status" value="1"/>
</dbReference>
<dbReference type="CDD" id="cd05799">
    <property type="entry name" value="PGM2"/>
    <property type="match status" value="1"/>
</dbReference>
<evidence type="ECO:0000256" key="6">
    <source>
        <dbReference type="ARBA" id="ARBA00023235"/>
    </source>
</evidence>
<dbReference type="EC" id="5.4.2.2" evidence="11"/>
<dbReference type="RefSeq" id="WP_215216998.1">
    <property type="nucleotide sequence ID" value="NZ_CP075587.1"/>
</dbReference>
<comment type="cofactor">
    <cofactor evidence="1">
        <name>Mg(2+)</name>
        <dbReference type="ChEBI" id="CHEBI:18420"/>
    </cofactor>
</comment>
<evidence type="ECO:0000256" key="5">
    <source>
        <dbReference type="ARBA" id="ARBA00022842"/>
    </source>
</evidence>
<dbReference type="Gene3D" id="3.30.310.50">
    <property type="entry name" value="Alpha-D-phosphohexomutase, C-terminal domain"/>
    <property type="match status" value="1"/>
</dbReference>
<organism evidence="11 12">
    <name type="scientific">Candidatus Rhabdochlamydia oedothoracis</name>
    <dbReference type="NCBI Taxonomy" id="2720720"/>
    <lineage>
        <taxon>Bacteria</taxon>
        <taxon>Pseudomonadati</taxon>
        <taxon>Chlamydiota</taxon>
        <taxon>Chlamydiia</taxon>
        <taxon>Parachlamydiales</taxon>
        <taxon>Candidatus Rhabdochlamydiaceae</taxon>
        <taxon>Candidatus Rhabdochlamydia</taxon>
    </lineage>
</organism>
<dbReference type="InterPro" id="IPR005846">
    <property type="entry name" value="A-D-PHexomutase_a/b/a-III"/>
</dbReference>
<feature type="domain" description="Alpha-D-phosphohexomutase alpha/beta/alpha" evidence="9">
    <location>
        <begin position="226"/>
        <end position="316"/>
    </location>
</feature>